<evidence type="ECO:0000256" key="4">
    <source>
        <dbReference type="ARBA" id="ARBA00022547"/>
    </source>
</evidence>
<dbReference type="GO" id="GO:0045259">
    <property type="term" value="C:proton-transporting ATP synthase complex"/>
    <property type="evidence" value="ECO:0007669"/>
    <property type="project" value="UniProtKB-KW"/>
</dbReference>
<evidence type="ECO:0000256" key="7">
    <source>
        <dbReference type="ARBA" id="ARBA00023065"/>
    </source>
</evidence>
<dbReference type="GO" id="GO:0005743">
    <property type="term" value="C:mitochondrial inner membrane"/>
    <property type="evidence" value="ECO:0007669"/>
    <property type="project" value="UniProtKB-SubCell"/>
</dbReference>
<evidence type="ECO:0000256" key="11">
    <source>
        <dbReference type="SAM" id="MobiDB-lite"/>
    </source>
</evidence>
<evidence type="ECO:0000256" key="1">
    <source>
        <dbReference type="ARBA" id="ARBA00004273"/>
    </source>
</evidence>
<evidence type="ECO:0000256" key="10">
    <source>
        <dbReference type="ARBA" id="ARBA00023310"/>
    </source>
</evidence>
<comment type="subcellular location">
    <subcellularLocation>
        <location evidence="1">Mitochondrion inner membrane</location>
    </subcellularLocation>
</comment>
<keyword evidence="10" id="KW-0066">ATP synthesis</keyword>
<name>R9P8T6_PSEHS</name>
<dbReference type="RefSeq" id="XP_012191259.1">
    <property type="nucleotide sequence ID" value="XM_012335869.1"/>
</dbReference>
<gene>
    <name evidence="12" type="ORF">PHSY_005258</name>
</gene>
<evidence type="ECO:0000313" key="13">
    <source>
        <dbReference type="Proteomes" id="UP000014071"/>
    </source>
</evidence>
<sequence length="204" mass="23218">MCEADRRNGKMKCRKRGVEFGLGESRRCDTVGRGNESVMNIDANVARVSCPWNDNCRQDVGAQQSSSRCRCFRRVVRYSALVGGIGYGILHRRTLQAKADAKAAHAEYKHKEQLIQKAKEAYKNKLVAKQSDSGSEYHAQKPGKNSRHGSRKPSVRLGKVPDQARAGQQVKELFIYHRSCRKLKRKDTRIFMMLVRRVRLPEAT</sequence>
<dbReference type="OrthoDB" id="2125027at2759"/>
<dbReference type="Proteomes" id="UP000014071">
    <property type="component" value="Unassembled WGS sequence"/>
</dbReference>
<dbReference type="InterPro" id="IPR008386">
    <property type="entry name" value="ATP_synth_F0_esu_mt"/>
</dbReference>
<evidence type="ECO:0000256" key="9">
    <source>
        <dbReference type="ARBA" id="ARBA00023136"/>
    </source>
</evidence>
<dbReference type="EMBL" id="DF238810">
    <property type="protein sequence ID" value="GAC97672.1"/>
    <property type="molecule type" value="Genomic_DNA"/>
</dbReference>
<feature type="region of interest" description="Disordered" evidence="11">
    <location>
        <begin position="127"/>
        <end position="164"/>
    </location>
</feature>
<keyword evidence="4" id="KW-0138">CF(0)</keyword>
<dbReference type="HOGENOM" id="CLU_1343808_0_0_1"/>
<accession>R9P8T6</accession>
<dbReference type="STRING" id="1305764.R9P8T6"/>
<keyword evidence="8" id="KW-0496">Mitochondrion</keyword>
<dbReference type="eggNOG" id="ENOG502SDS3">
    <property type="taxonomic scope" value="Eukaryota"/>
</dbReference>
<dbReference type="GO" id="GO:0015078">
    <property type="term" value="F:proton transmembrane transporter activity"/>
    <property type="evidence" value="ECO:0007669"/>
    <property type="project" value="InterPro"/>
</dbReference>
<evidence type="ECO:0000313" key="12">
    <source>
        <dbReference type="EMBL" id="GAC97672.1"/>
    </source>
</evidence>
<evidence type="ECO:0000256" key="8">
    <source>
        <dbReference type="ARBA" id="ARBA00023128"/>
    </source>
</evidence>
<evidence type="ECO:0000256" key="3">
    <source>
        <dbReference type="ARBA" id="ARBA00022448"/>
    </source>
</evidence>
<keyword evidence="9" id="KW-0472">Membrane</keyword>
<keyword evidence="6" id="KW-0999">Mitochondrion inner membrane</keyword>
<dbReference type="AlphaFoldDB" id="R9P8T6"/>
<evidence type="ECO:0000256" key="2">
    <source>
        <dbReference type="ARBA" id="ARBA00007333"/>
    </source>
</evidence>
<organism evidence="12 13">
    <name type="scientific">Pseudozyma hubeiensis (strain SY62)</name>
    <name type="common">Yeast</name>
    <dbReference type="NCBI Taxonomy" id="1305764"/>
    <lineage>
        <taxon>Eukaryota</taxon>
        <taxon>Fungi</taxon>
        <taxon>Dikarya</taxon>
        <taxon>Basidiomycota</taxon>
        <taxon>Ustilaginomycotina</taxon>
        <taxon>Ustilaginomycetes</taxon>
        <taxon>Ustilaginales</taxon>
        <taxon>Ustilaginaceae</taxon>
        <taxon>Pseudozyma</taxon>
    </lineage>
</organism>
<comment type="similarity">
    <text evidence="2">Belongs to the ATPase e subunit family.</text>
</comment>
<keyword evidence="7" id="KW-0406">Ion transport</keyword>
<proteinExistence type="inferred from homology"/>
<dbReference type="GeneID" id="24110538"/>
<feature type="compositionally biased region" description="Basic residues" evidence="11">
    <location>
        <begin position="144"/>
        <end position="154"/>
    </location>
</feature>
<reference evidence="13" key="1">
    <citation type="journal article" date="2013" name="Genome Announc.">
        <title>Draft genome sequence of the basidiomycetous yeast-like fungus Pseudozyma hubeiensis SY62, which produces an abundant amount of the biosurfactant mannosylerythritol lipids.</title>
        <authorList>
            <person name="Konishi M."/>
            <person name="Hatada Y."/>
            <person name="Horiuchi J."/>
        </authorList>
    </citation>
    <scope>NUCLEOTIDE SEQUENCE [LARGE SCALE GENOMIC DNA]</scope>
    <source>
        <strain evidence="13">SY62</strain>
    </source>
</reference>
<dbReference type="GO" id="GO:0015986">
    <property type="term" value="P:proton motive force-driven ATP synthesis"/>
    <property type="evidence" value="ECO:0007669"/>
    <property type="project" value="InterPro"/>
</dbReference>
<protein>
    <submittedName>
        <fullName evidence="12">Uncharacterized protein</fullName>
    </submittedName>
</protein>
<keyword evidence="13" id="KW-1185">Reference proteome</keyword>
<dbReference type="Pfam" id="PF05680">
    <property type="entry name" value="ATP-synt_E"/>
    <property type="match status" value="1"/>
</dbReference>
<keyword evidence="3" id="KW-0813">Transport</keyword>
<evidence type="ECO:0000256" key="6">
    <source>
        <dbReference type="ARBA" id="ARBA00022792"/>
    </source>
</evidence>
<keyword evidence="5" id="KW-0375">Hydrogen ion transport</keyword>
<evidence type="ECO:0000256" key="5">
    <source>
        <dbReference type="ARBA" id="ARBA00022781"/>
    </source>
</evidence>